<evidence type="ECO:0000256" key="1">
    <source>
        <dbReference type="ARBA" id="ARBA00006525"/>
    </source>
</evidence>
<organism evidence="3 4">
    <name type="scientific">Rothia aerolata</name>
    <dbReference type="NCBI Taxonomy" id="1812262"/>
    <lineage>
        <taxon>Bacteria</taxon>
        <taxon>Bacillati</taxon>
        <taxon>Actinomycetota</taxon>
        <taxon>Actinomycetes</taxon>
        <taxon>Micrococcales</taxon>
        <taxon>Micrococcaceae</taxon>
        <taxon>Rothia</taxon>
    </lineage>
</organism>
<dbReference type="Pfam" id="PF02481">
    <property type="entry name" value="DNA_processg_A"/>
    <property type="match status" value="1"/>
</dbReference>
<dbReference type="GO" id="GO:0009294">
    <property type="term" value="P:DNA-mediated transformation"/>
    <property type="evidence" value="ECO:0007669"/>
    <property type="project" value="InterPro"/>
</dbReference>
<dbReference type="AlphaFoldDB" id="A0A917IQ65"/>
<evidence type="ECO:0000313" key="4">
    <source>
        <dbReference type="Proteomes" id="UP000600171"/>
    </source>
</evidence>
<proteinExistence type="inferred from homology"/>
<accession>A0A917IQ65</accession>
<evidence type="ECO:0000259" key="2">
    <source>
        <dbReference type="Pfam" id="PF02481"/>
    </source>
</evidence>
<comment type="similarity">
    <text evidence="1">Belongs to the DprA/Smf family.</text>
</comment>
<protein>
    <submittedName>
        <fullName evidence="3">DNA processing protein DprA</fullName>
    </submittedName>
</protein>
<name>A0A917IQ65_9MICC</name>
<sequence>MTYRIDEDPLAEVRSARAEILHLAEPQDPCVQLSLSLLGAPTTADLLSQRKPLDDVLTERAEDLAELAAHTWQEWAQQMQTRIKNWAGRKRPYTFEREMEIAGRLGAWVMIPEDPDWPEQLHDLGADEPFALWGRGDRTLLQHLSLQGSVAVVGSRDTTSYGNSATTHLAGDLAAQGYTIVSGGAFGIDAVAHRSALVTAAGPLSTVALMAGGVDRPYPKHNEQLLSEVIQRGLLLSEVPLSYQPTRWRFLQRNRLIAALASVTVVVEARWRSGALNTAHHALEIGREVRVVPGQIFSPNSEGCHRLLRDGLAQITTSASDITESLNQHLQPEQEHLFESPETSEIGQLSEAEQRIWDALPLRNFAATEHLGVMAGVEGRNLLLGLSQLAQKGLAEQTAQGWRKSKAYKKAT</sequence>
<dbReference type="SUPFAM" id="SSF102405">
    <property type="entry name" value="MCP/YpsA-like"/>
    <property type="match status" value="1"/>
</dbReference>
<dbReference type="EMBL" id="BMDC01000001">
    <property type="protein sequence ID" value="GGH58563.1"/>
    <property type="molecule type" value="Genomic_DNA"/>
</dbReference>
<keyword evidence="4" id="KW-1185">Reference proteome</keyword>
<dbReference type="Proteomes" id="UP000600171">
    <property type="component" value="Unassembled WGS sequence"/>
</dbReference>
<dbReference type="PANTHER" id="PTHR43022">
    <property type="entry name" value="PROTEIN SMF"/>
    <property type="match status" value="1"/>
</dbReference>
<dbReference type="RefSeq" id="WP_188358735.1">
    <property type="nucleotide sequence ID" value="NZ_BMDC01000001.1"/>
</dbReference>
<dbReference type="PANTHER" id="PTHR43022:SF1">
    <property type="entry name" value="PROTEIN SMF"/>
    <property type="match status" value="1"/>
</dbReference>
<reference evidence="3 4" key="1">
    <citation type="journal article" date="2014" name="Int. J. Syst. Evol. Microbiol.">
        <title>Complete genome sequence of Corynebacterium casei LMG S-19264T (=DSM 44701T), isolated from a smear-ripened cheese.</title>
        <authorList>
            <consortium name="US DOE Joint Genome Institute (JGI-PGF)"/>
            <person name="Walter F."/>
            <person name="Albersmeier A."/>
            <person name="Kalinowski J."/>
            <person name="Ruckert C."/>
        </authorList>
    </citation>
    <scope>NUCLEOTIDE SEQUENCE [LARGE SCALE GENOMIC DNA]</scope>
    <source>
        <strain evidence="3 4">CCM 8669</strain>
    </source>
</reference>
<evidence type="ECO:0000313" key="3">
    <source>
        <dbReference type="EMBL" id="GGH58563.1"/>
    </source>
</evidence>
<comment type="caution">
    <text evidence="3">The sequence shown here is derived from an EMBL/GenBank/DDBJ whole genome shotgun (WGS) entry which is preliminary data.</text>
</comment>
<gene>
    <name evidence="3" type="ORF">GCM10007359_04900</name>
</gene>
<feature type="domain" description="Smf/DprA SLOG" evidence="2">
    <location>
        <begin position="109"/>
        <end position="326"/>
    </location>
</feature>
<dbReference type="NCBIfam" id="TIGR00732">
    <property type="entry name" value="dprA"/>
    <property type="match status" value="1"/>
</dbReference>
<dbReference type="Gene3D" id="3.40.50.450">
    <property type="match status" value="1"/>
</dbReference>
<dbReference type="InterPro" id="IPR057666">
    <property type="entry name" value="DrpA_SLOG"/>
</dbReference>
<dbReference type="InterPro" id="IPR003488">
    <property type="entry name" value="DprA"/>
</dbReference>